<comment type="caution">
    <text evidence="7">The sequence shown here is derived from an EMBL/GenBank/DDBJ whole genome shotgun (WGS) entry which is preliminary data.</text>
</comment>
<dbReference type="Gene3D" id="3.30.465.10">
    <property type="match status" value="1"/>
</dbReference>
<sequence length="489" mass="53142">MKLCSVPSIPAVFQGICRITCYTALLNSALAPNIVLPSSPQYPDLVNKHYATSAPLQLACFFQPQSTEQVALGVSILVESDDGSPQCQFAICGGGHTPWKGAAGAEGGVTIDLALMNSTVYNPDTSSVAVMGGAKSGDVYKTLQPYGVAVTGGRSDAVGVGGFIIGGGLSYFGNKYGLACDNVLNFEVVLSNGQAITANHTSYPDLFRALKGGGNNLGIVTKVELRAFEQGPLRGGLVGHSSADISQQNRALVNLTSNLARPARTGRHNLELQRQVQDHGRSHRSPTHARRRNSRHLPRLPRHPTDIQYPPNDRYLRPHDGDCAATGERALCLTLTFENDVRVLEHLRTLHDESVEAATPRAESSDWDFITFLQPFPSILGDASKRKENVLGLDRMKGDYILYLLLESPRDDALFHEIGYSLIKNLKDYSERIGAGSDYIYMNCAGRDQNPLRGYGEENLQHLKAMARKYDSTGVFHTQCPGGWKVSDA</sequence>
<dbReference type="InterPro" id="IPR016166">
    <property type="entry name" value="FAD-bd_PCMH"/>
</dbReference>
<keyword evidence="3" id="KW-0274">FAD</keyword>
<dbReference type="InterPro" id="IPR016169">
    <property type="entry name" value="FAD-bd_PCMH_sub2"/>
</dbReference>
<comment type="similarity">
    <text evidence="1">Belongs to the oxygen-dependent FAD-linked oxidoreductase family.</text>
</comment>
<dbReference type="PROSITE" id="PS51387">
    <property type="entry name" value="FAD_PCMH"/>
    <property type="match status" value="1"/>
</dbReference>
<evidence type="ECO:0000256" key="2">
    <source>
        <dbReference type="ARBA" id="ARBA00022630"/>
    </source>
</evidence>
<dbReference type="InterPro" id="IPR050416">
    <property type="entry name" value="FAD-linked_Oxidoreductase"/>
</dbReference>
<dbReference type="Pfam" id="PF01565">
    <property type="entry name" value="FAD_binding_4"/>
    <property type="match status" value="1"/>
</dbReference>
<feature type="compositionally biased region" description="Basic and acidic residues" evidence="5">
    <location>
        <begin position="268"/>
        <end position="280"/>
    </location>
</feature>
<feature type="domain" description="FAD-binding PCMH-type" evidence="6">
    <location>
        <begin position="51"/>
        <end position="230"/>
    </location>
</feature>
<evidence type="ECO:0000256" key="3">
    <source>
        <dbReference type="ARBA" id="ARBA00022827"/>
    </source>
</evidence>
<dbReference type="PANTHER" id="PTHR42973">
    <property type="entry name" value="BINDING OXIDOREDUCTASE, PUTATIVE (AFU_ORTHOLOGUE AFUA_1G17690)-RELATED"/>
    <property type="match status" value="1"/>
</dbReference>
<evidence type="ECO:0000256" key="1">
    <source>
        <dbReference type="ARBA" id="ARBA00005466"/>
    </source>
</evidence>
<organism evidence="7 8">
    <name type="scientific">Aspergillus keveii</name>
    <dbReference type="NCBI Taxonomy" id="714993"/>
    <lineage>
        <taxon>Eukaryota</taxon>
        <taxon>Fungi</taxon>
        <taxon>Dikarya</taxon>
        <taxon>Ascomycota</taxon>
        <taxon>Pezizomycotina</taxon>
        <taxon>Eurotiomycetes</taxon>
        <taxon>Eurotiomycetidae</taxon>
        <taxon>Eurotiales</taxon>
        <taxon>Aspergillaceae</taxon>
        <taxon>Aspergillus</taxon>
        <taxon>Aspergillus subgen. Nidulantes</taxon>
    </lineage>
</organism>
<keyword evidence="8" id="KW-1185">Reference proteome</keyword>
<dbReference type="Proteomes" id="UP001610563">
    <property type="component" value="Unassembled WGS sequence"/>
</dbReference>
<dbReference type="InterPro" id="IPR036318">
    <property type="entry name" value="FAD-bd_PCMH-like_sf"/>
</dbReference>
<accession>A0ABR4FWX6</accession>
<evidence type="ECO:0000256" key="5">
    <source>
        <dbReference type="SAM" id="MobiDB-lite"/>
    </source>
</evidence>
<evidence type="ECO:0000259" key="6">
    <source>
        <dbReference type="PROSITE" id="PS51387"/>
    </source>
</evidence>
<dbReference type="EMBL" id="JBFTWV010000090">
    <property type="protein sequence ID" value="KAL2787778.1"/>
    <property type="molecule type" value="Genomic_DNA"/>
</dbReference>
<evidence type="ECO:0000313" key="7">
    <source>
        <dbReference type="EMBL" id="KAL2787778.1"/>
    </source>
</evidence>
<proteinExistence type="inferred from homology"/>
<keyword evidence="4" id="KW-0560">Oxidoreductase</keyword>
<feature type="region of interest" description="Disordered" evidence="5">
    <location>
        <begin position="264"/>
        <end position="314"/>
    </location>
</feature>
<reference evidence="7 8" key="1">
    <citation type="submission" date="2024-07" db="EMBL/GenBank/DDBJ databases">
        <title>Section-level genome sequencing and comparative genomics of Aspergillus sections Usti and Cavernicolus.</title>
        <authorList>
            <consortium name="Lawrence Berkeley National Laboratory"/>
            <person name="Nybo J.L."/>
            <person name="Vesth T.C."/>
            <person name="Theobald S."/>
            <person name="Frisvad J.C."/>
            <person name="Larsen T.O."/>
            <person name="Kjaerboelling I."/>
            <person name="Rothschild-Mancinelli K."/>
            <person name="Lyhne E.K."/>
            <person name="Kogle M.E."/>
            <person name="Barry K."/>
            <person name="Clum A."/>
            <person name="Na H."/>
            <person name="Ledsgaard L."/>
            <person name="Lin J."/>
            <person name="Lipzen A."/>
            <person name="Kuo A."/>
            <person name="Riley R."/>
            <person name="Mondo S."/>
            <person name="Labutti K."/>
            <person name="Haridas S."/>
            <person name="Pangalinan J."/>
            <person name="Salamov A.A."/>
            <person name="Simmons B.A."/>
            <person name="Magnuson J.K."/>
            <person name="Chen J."/>
            <person name="Drula E."/>
            <person name="Henrissat B."/>
            <person name="Wiebenga A."/>
            <person name="Lubbers R.J."/>
            <person name="Gomes A.C."/>
            <person name="Makela M.R."/>
            <person name="Stajich J."/>
            <person name="Grigoriev I.V."/>
            <person name="Mortensen U.H."/>
            <person name="De Vries R.P."/>
            <person name="Baker S.E."/>
            <person name="Andersen M.R."/>
        </authorList>
    </citation>
    <scope>NUCLEOTIDE SEQUENCE [LARGE SCALE GENOMIC DNA]</scope>
    <source>
        <strain evidence="7 8">CBS 209.92</strain>
    </source>
</reference>
<gene>
    <name evidence="7" type="ORF">BJX66DRAFT_327576</name>
</gene>
<evidence type="ECO:0000313" key="8">
    <source>
        <dbReference type="Proteomes" id="UP001610563"/>
    </source>
</evidence>
<protein>
    <recommendedName>
        <fullName evidence="6">FAD-binding PCMH-type domain-containing protein</fullName>
    </recommendedName>
</protein>
<keyword evidence="2" id="KW-0285">Flavoprotein</keyword>
<dbReference type="SUPFAM" id="SSF56176">
    <property type="entry name" value="FAD-binding/transporter-associated domain-like"/>
    <property type="match status" value="1"/>
</dbReference>
<dbReference type="PANTHER" id="PTHR42973:SF53">
    <property type="entry name" value="FAD-BINDING PCMH-TYPE DOMAIN-CONTAINING PROTEIN-RELATED"/>
    <property type="match status" value="1"/>
</dbReference>
<evidence type="ECO:0000256" key="4">
    <source>
        <dbReference type="ARBA" id="ARBA00023002"/>
    </source>
</evidence>
<dbReference type="InterPro" id="IPR006094">
    <property type="entry name" value="Oxid_FAD_bind_N"/>
</dbReference>
<feature type="compositionally biased region" description="Basic residues" evidence="5">
    <location>
        <begin position="281"/>
        <end position="302"/>
    </location>
</feature>
<name>A0ABR4FWX6_9EURO</name>